<accession>A0A7D4TYC9</accession>
<dbReference type="AlphaFoldDB" id="A0A7D4TYC9"/>
<dbReference type="RefSeq" id="WP_173415922.1">
    <property type="nucleotide sequence ID" value="NZ_CP054139.1"/>
</dbReference>
<organism evidence="2 3">
    <name type="scientific">Mucilaginibacter mali</name>
    <dbReference type="NCBI Taxonomy" id="2740462"/>
    <lineage>
        <taxon>Bacteria</taxon>
        <taxon>Pseudomonadati</taxon>
        <taxon>Bacteroidota</taxon>
        <taxon>Sphingobacteriia</taxon>
        <taxon>Sphingobacteriales</taxon>
        <taxon>Sphingobacteriaceae</taxon>
        <taxon>Mucilaginibacter</taxon>
    </lineage>
</organism>
<dbReference type="Gene3D" id="3.10.180.10">
    <property type="entry name" value="2,3-Dihydroxybiphenyl 1,2-Dioxygenase, domain 1"/>
    <property type="match status" value="1"/>
</dbReference>
<feature type="domain" description="VOC" evidence="1">
    <location>
        <begin position="3"/>
        <end position="127"/>
    </location>
</feature>
<dbReference type="InterPro" id="IPR029068">
    <property type="entry name" value="Glyas_Bleomycin-R_OHBP_Dase"/>
</dbReference>
<evidence type="ECO:0000313" key="2">
    <source>
        <dbReference type="EMBL" id="QKJ31257.1"/>
    </source>
</evidence>
<sequence length="136" mass="15171">MATQIFVNLPVKDLSKTIAFFEGLGYSFNPQFTNELAGCMVVSDTIYFMMVTEGFFQTFTNKPISDATKATEVLNCVSVESREKADELYDKAIAGGGQPSKEPTDYGWMYGRSFQDLDGHQWEVMYLDPAGPPAEH</sequence>
<dbReference type="Proteomes" id="UP000505355">
    <property type="component" value="Chromosome"/>
</dbReference>
<dbReference type="SUPFAM" id="SSF54593">
    <property type="entry name" value="Glyoxalase/Bleomycin resistance protein/Dihydroxybiphenyl dioxygenase"/>
    <property type="match status" value="1"/>
</dbReference>
<evidence type="ECO:0000259" key="1">
    <source>
        <dbReference type="PROSITE" id="PS51819"/>
    </source>
</evidence>
<reference evidence="2 3" key="1">
    <citation type="submission" date="2020-05" db="EMBL/GenBank/DDBJ databases">
        <title>Mucilaginibacter mali sp. nov.</title>
        <authorList>
            <person name="Kim H.S."/>
            <person name="Lee K.C."/>
            <person name="Suh M.K."/>
            <person name="Kim J.-S."/>
            <person name="Han K.-I."/>
            <person name="Eom M.K."/>
            <person name="Shin Y.K."/>
            <person name="Lee J.-S."/>
        </authorList>
    </citation>
    <scope>NUCLEOTIDE SEQUENCE [LARGE SCALE GENOMIC DNA]</scope>
    <source>
        <strain evidence="2 3">G2-14</strain>
    </source>
</reference>
<dbReference type="InterPro" id="IPR004360">
    <property type="entry name" value="Glyas_Fos-R_dOase_dom"/>
</dbReference>
<dbReference type="EMBL" id="CP054139">
    <property type="protein sequence ID" value="QKJ31257.1"/>
    <property type="molecule type" value="Genomic_DNA"/>
</dbReference>
<dbReference type="Pfam" id="PF00903">
    <property type="entry name" value="Glyoxalase"/>
    <property type="match status" value="1"/>
</dbReference>
<dbReference type="KEGG" id="mmab:HQ865_16325"/>
<keyword evidence="3" id="KW-1185">Reference proteome</keyword>
<name>A0A7D4TYC9_9SPHI</name>
<dbReference type="PANTHER" id="PTHR36503">
    <property type="entry name" value="BLR2520 PROTEIN"/>
    <property type="match status" value="1"/>
</dbReference>
<gene>
    <name evidence="2" type="ORF">HQ865_16325</name>
</gene>
<dbReference type="PROSITE" id="PS51819">
    <property type="entry name" value="VOC"/>
    <property type="match status" value="1"/>
</dbReference>
<proteinExistence type="predicted"/>
<dbReference type="PANTHER" id="PTHR36503:SF2">
    <property type="entry name" value="BLR2408 PROTEIN"/>
    <property type="match status" value="1"/>
</dbReference>
<dbReference type="InterPro" id="IPR037523">
    <property type="entry name" value="VOC_core"/>
</dbReference>
<protein>
    <submittedName>
        <fullName evidence="2">VOC family protein</fullName>
    </submittedName>
</protein>
<evidence type="ECO:0000313" key="3">
    <source>
        <dbReference type="Proteomes" id="UP000505355"/>
    </source>
</evidence>